<dbReference type="SMART" id="SM00320">
    <property type="entry name" value="WD40"/>
    <property type="match status" value="4"/>
</dbReference>
<dbReference type="EMBL" id="CP036433">
    <property type="protein sequence ID" value="QDU92441.1"/>
    <property type="molecule type" value="Genomic_DNA"/>
</dbReference>
<dbReference type="RefSeq" id="WP_197442891.1">
    <property type="nucleotide sequence ID" value="NZ_CP036433.1"/>
</dbReference>
<dbReference type="Pfam" id="PF00400">
    <property type="entry name" value="WD40"/>
    <property type="match status" value="4"/>
</dbReference>
<dbReference type="Pfam" id="PF04773">
    <property type="entry name" value="FecR"/>
    <property type="match status" value="1"/>
</dbReference>
<evidence type="ECO:0000256" key="1">
    <source>
        <dbReference type="PROSITE-ProRule" id="PRU00221"/>
    </source>
</evidence>
<keyword evidence="5" id="KW-1185">Reference proteome</keyword>
<dbReference type="InterPro" id="IPR015943">
    <property type="entry name" value="WD40/YVTN_repeat-like_dom_sf"/>
</dbReference>
<keyword evidence="2" id="KW-0812">Transmembrane</keyword>
<evidence type="ECO:0000256" key="2">
    <source>
        <dbReference type="SAM" id="Phobius"/>
    </source>
</evidence>
<dbReference type="PANTHER" id="PTHR19879:SF9">
    <property type="entry name" value="TRANSCRIPTION INITIATION FACTOR TFIID SUBUNIT 5"/>
    <property type="match status" value="1"/>
</dbReference>
<dbReference type="InterPro" id="IPR006860">
    <property type="entry name" value="FecR"/>
</dbReference>
<dbReference type="SUPFAM" id="SSF50998">
    <property type="entry name" value="Quinoprotein alcohol dehydrogenase-like"/>
    <property type="match status" value="1"/>
</dbReference>
<feature type="repeat" description="WD" evidence="1">
    <location>
        <begin position="533"/>
        <end position="564"/>
    </location>
</feature>
<protein>
    <submittedName>
        <fullName evidence="4">WD domain, G-beta repeat</fullName>
    </submittedName>
</protein>
<dbReference type="InterPro" id="IPR001680">
    <property type="entry name" value="WD40_rpt"/>
</dbReference>
<sequence>MNLEESQREESLRSLIERVVNGEASPEQSLDLEQRLLADERARNAYLDYVNLHAALARQFLASDASEPLADDDLAELPLLLSREGLAKANRPRRSWFTGVVILLGAVVALAAWGAYAFLPLVDGASTYAPVVVRQTGEIKVLTAGGSLEIASVGRSIAAGETLLVAGDGEVVLRYPDQTEIELSGEATIVVERSPQGGKQLALQHGMLEADVAPQSAQRPLLIVTPHTTVRVLGTRFELATDQVDGTRLDLESGRVELVRGGQQPVYVEPMSIAVVPSTAAAIHISPRPAIRNTPEREATFPGVKSIAFDAEGAALIGASHWQAVYWFEDGRLEANPLSSQGRKGHLLKHHSQTVLAFEDEDPRRVVVWNSHSRQSEGTFTDFAGLERELFGDEESLNGRKPPVKVVAMSPQGDWLAFAGNGRTVRLWQAESGKWLPEMRRYDNKPITAIAASADGQTLAVAVRRTRIDLLNSRDGTLIATWPIPHHVPHSLAFSADGRRLAIGYDGRVKVHDAASGEEIALFEQPGAAFLKVALSPDGQLVATASQSHRVRLWDLTTNSELPMMELGAGIHDLAFSPNGEHLAVVSQGGRMSVWEVGPTTTPDSKVEAQ</sequence>
<dbReference type="KEGG" id="lcre:Pla8534_01890"/>
<accession>A0A518DKT4</accession>
<proteinExistence type="predicted"/>
<organism evidence="4 5">
    <name type="scientific">Lignipirellula cremea</name>
    <dbReference type="NCBI Taxonomy" id="2528010"/>
    <lineage>
        <taxon>Bacteria</taxon>
        <taxon>Pseudomonadati</taxon>
        <taxon>Planctomycetota</taxon>
        <taxon>Planctomycetia</taxon>
        <taxon>Pirellulales</taxon>
        <taxon>Pirellulaceae</taxon>
        <taxon>Lignipirellula</taxon>
    </lineage>
</organism>
<gene>
    <name evidence="4" type="ORF">Pla8534_01890</name>
</gene>
<dbReference type="InterPro" id="IPR011047">
    <property type="entry name" value="Quinoprotein_ADH-like_sf"/>
</dbReference>
<reference evidence="4 5" key="1">
    <citation type="submission" date="2019-02" db="EMBL/GenBank/DDBJ databases">
        <title>Deep-cultivation of Planctomycetes and their phenomic and genomic characterization uncovers novel biology.</title>
        <authorList>
            <person name="Wiegand S."/>
            <person name="Jogler M."/>
            <person name="Boedeker C."/>
            <person name="Pinto D."/>
            <person name="Vollmers J."/>
            <person name="Rivas-Marin E."/>
            <person name="Kohn T."/>
            <person name="Peeters S.H."/>
            <person name="Heuer A."/>
            <person name="Rast P."/>
            <person name="Oberbeckmann S."/>
            <person name="Bunk B."/>
            <person name="Jeske O."/>
            <person name="Meyerdierks A."/>
            <person name="Storesund J.E."/>
            <person name="Kallscheuer N."/>
            <person name="Luecker S."/>
            <person name="Lage O.M."/>
            <person name="Pohl T."/>
            <person name="Merkel B.J."/>
            <person name="Hornburger P."/>
            <person name="Mueller R.-W."/>
            <person name="Bruemmer F."/>
            <person name="Labrenz M."/>
            <person name="Spormann A.M."/>
            <person name="Op den Camp H."/>
            <person name="Overmann J."/>
            <person name="Amann R."/>
            <person name="Jetten M.S.M."/>
            <person name="Mascher T."/>
            <person name="Medema M.H."/>
            <person name="Devos D.P."/>
            <person name="Kaster A.-K."/>
            <person name="Ovreas L."/>
            <person name="Rohde M."/>
            <person name="Galperin M.Y."/>
            <person name="Jogler C."/>
        </authorList>
    </citation>
    <scope>NUCLEOTIDE SEQUENCE [LARGE SCALE GENOMIC DNA]</scope>
    <source>
        <strain evidence="4 5">Pla85_3_4</strain>
    </source>
</reference>
<dbReference type="AlphaFoldDB" id="A0A518DKT4"/>
<keyword evidence="2" id="KW-0472">Membrane</keyword>
<dbReference type="Gene3D" id="2.60.120.1440">
    <property type="match status" value="1"/>
</dbReference>
<name>A0A518DKT4_9BACT</name>
<dbReference type="PANTHER" id="PTHR19879">
    <property type="entry name" value="TRANSCRIPTION INITIATION FACTOR TFIID"/>
    <property type="match status" value="1"/>
</dbReference>
<keyword evidence="2" id="KW-1133">Transmembrane helix</keyword>
<feature type="domain" description="FecR protein" evidence="3">
    <location>
        <begin position="166"/>
        <end position="257"/>
    </location>
</feature>
<dbReference type="PROSITE" id="PS50082">
    <property type="entry name" value="WD_REPEATS_2"/>
    <property type="match status" value="2"/>
</dbReference>
<dbReference type="Proteomes" id="UP000317648">
    <property type="component" value="Chromosome"/>
</dbReference>
<keyword evidence="1" id="KW-0853">WD repeat</keyword>
<evidence type="ECO:0000313" key="4">
    <source>
        <dbReference type="EMBL" id="QDU92441.1"/>
    </source>
</evidence>
<evidence type="ECO:0000259" key="3">
    <source>
        <dbReference type="Pfam" id="PF04773"/>
    </source>
</evidence>
<evidence type="ECO:0000313" key="5">
    <source>
        <dbReference type="Proteomes" id="UP000317648"/>
    </source>
</evidence>
<feature type="repeat" description="WD" evidence="1">
    <location>
        <begin position="397"/>
        <end position="438"/>
    </location>
</feature>
<dbReference type="Gene3D" id="2.130.10.10">
    <property type="entry name" value="YVTN repeat-like/Quinoprotein amine dehydrogenase"/>
    <property type="match status" value="2"/>
</dbReference>
<feature type="transmembrane region" description="Helical" evidence="2">
    <location>
        <begin position="96"/>
        <end position="119"/>
    </location>
</feature>